<feature type="binding site" evidence="1">
    <location>
        <position position="217"/>
    </location>
    <ligand>
        <name>Mg(2+)</name>
        <dbReference type="ChEBI" id="CHEBI:18420"/>
        <label>1</label>
        <note>catalytic</note>
    </ligand>
</feature>
<dbReference type="PRINTS" id="PR00377">
    <property type="entry name" value="IMPHPHTASES"/>
</dbReference>
<reference evidence="2 3" key="1">
    <citation type="submission" date="2019-06" db="EMBL/GenBank/DDBJ databases">
        <title>Sequencing the genomes of 1000 actinobacteria strains.</title>
        <authorList>
            <person name="Klenk H.-P."/>
        </authorList>
    </citation>
    <scope>NUCLEOTIDE SEQUENCE [LARGE SCALE GENOMIC DNA]</scope>
    <source>
        <strain evidence="2 3">DSM 45928</strain>
    </source>
</reference>
<organism evidence="2 3">
    <name type="scientific">Stackebrandtia endophytica</name>
    <dbReference type="NCBI Taxonomy" id="1496996"/>
    <lineage>
        <taxon>Bacteria</taxon>
        <taxon>Bacillati</taxon>
        <taxon>Actinomycetota</taxon>
        <taxon>Actinomycetes</taxon>
        <taxon>Glycomycetales</taxon>
        <taxon>Glycomycetaceae</taxon>
        <taxon>Stackebrandtia</taxon>
    </lineage>
</organism>
<feature type="binding site" evidence="1">
    <location>
        <position position="93"/>
    </location>
    <ligand>
        <name>Mg(2+)</name>
        <dbReference type="ChEBI" id="CHEBI:18420"/>
        <label>2</label>
    </ligand>
</feature>
<keyword evidence="3" id="KW-1185">Reference proteome</keyword>
<comment type="caution">
    <text evidence="2">The sequence shown here is derived from an EMBL/GenBank/DDBJ whole genome shotgun (WGS) entry which is preliminary data.</text>
</comment>
<dbReference type="GO" id="GO:0007165">
    <property type="term" value="P:signal transduction"/>
    <property type="evidence" value="ECO:0007669"/>
    <property type="project" value="TreeGrafter"/>
</dbReference>
<comment type="cofactor">
    <cofactor evidence="1">
        <name>Mg(2+)</name>
        <dbReference type="ChEBI" id="CHEBI:18420"/>
    </cofactor>
</comment>
<keyword evidence="1" id="KW-0479">Metal-binding</keyword>
<dbReference type="Pfam" id="PF00459">
    <property type="entry name" value="Inositol_P"/>
    <property type="match status" value="1"/>
</dbReference>
<dbReference type="EMBL" id="VFOW01000001">
    <property type="protein sequence ID" value="TQL74532.1"/>
    <property type="molecule type" value="Genomic_DNA"/>
</dbReference>
<dbReference type="Gene3D" id="3.40.190.80">
    <property type="match status" value="1"/>
</dbReference>
<dbReference type="Proteomes" id="UP000317043">
    <property type="component" value="Unassembled WGS sequence"/>
</dbReference>
<evidence type="ECO:0000256" key="1">
    <source>
        <dbReference type="PIRSR" id="PIRSR600760-2"/>
    </source>
</evidence>
<gene>
    <name evidence="2" type="ORF">FB566_0015</name>
</gene>
<sequence>MITSDQYQRIGQTIKTIADEEILTRFRALTDADIAEKKPGDLVTTADRVAEERLTEALERLLPGSVTVGEEAVSQHPDVLDLLTGDDPVWVIDPVDGTSNFVAGEPDYACLVSLAVNGVTVASWIYAPSLPLTAGAHNGHGAWINGQPAHLVHRPETDRLDIVTTHRNYTAGFQPTIDKLNAPAITTTDCRAAGLTYVDLTRGRHDALVYTWENPWDHAAGLHLYTSCGGSNATMDGQPFRLSGGNALPFVVATSPVIKRLHAILA</sequence>
<dbReference type="AlphaFoldDB" id="A0A543APN1"/>
<protein>
    <submittedName>
        <fullName evidence="2">Fructose-1,6-bisphosphatase/inositol monophosphatase family enzyme</fullName>
    </submittedName>
</protein>
<dbReference type="Gene3D" id="3.30.540.10">
    <property type="entry name" value="Fructose-1,6-Bisphosphatase, subunit A, domain 1"/>
    <property type="match status" value="1"/>
</dbReference>
<dbReference type="GO" id="GO:0046872">
    <property type="term" value="F:metal ion binding"/>
    <property type="evidence" value="ECO:0007669"/>
    <property type="project" value="UniProtKB-KW"/>
</dbReference>
<dbReference type="GO" id="GO:0006020">
    <property type="term" value="P:inositol metabolic process"/>
    <property type="evidence" value="ECO:0007669"/>
    <property type="project" value="TreeGrafter"/>
</dbReference>
<evidence type="ECO:0000313" key="2">
    <source>
        <dbReference type="EMBL" id="TQL74532.1"/>
    </source>
</evidence>
<proteinExistence type="predicted"/>
<dbReference type="PANTHER" id="PTHR20854">
    <property type="entry name" value="INOSITOL MONOPHOSPHATASE"/>
    <property type="match status" value="1"/>
</dbReference>
<keyword evidence="1" id="KW-0460">Magnesium</keyword>
<evidence type="ECO:0000313" key="3">
    <source>
        <dbReference type="Proteomes" id="UP000317043"/>
    </source>
</evidence>
<feature type="binding site" evidence="1">
    <location>
        <position position="70"/>
    </location>
    <ligand>
        <name>Mg(2+)</name>
        <dbReference type="ChEBI" id="CHEBI:18420"/>
        <label>1</label>
        <note>catalytic</note>
    </ligand>
</feature>
<dbReference type="PANTHER" id="PTHR20854:SF4">
    <property type="entry name" value="INOSITOL-1-MONOPHOSPHATASE-RELATED"/>
    <property type="match status" value="1"/>
</dbReference>
<dbReference type="SUPFAM" id="SSF56655">
    <property type="entry name" value="Carbohydrate phosphatase"/>
    <property type="match status" value="1"/>
</dbReference>
<accession>A0A543APN1</accession>
<dbReference type="GO" id="GO:0008934">
    <property type="term" value="F:inositol monophosphate 1-phosphatase activity"/>
    <property type="evidence" value="ECO:0007669"/>
    <property type="project" value="TreeGrafter"/>
</dbReference>
<feature type="binding site" evidence="1">
    <location>
        <position position="96"/>
    </location>
    <ligand>
        <name>Mg(2+)</name>
        <dbReference type="ChEBI" id="CHEBI:18420"/>
        <label>1</label>
        <note>catalytic</note>
    </ligand>
</feature>
<dbReference type="RefSeq" id="WP_170183074.1">
    <property type="nucleotide sequence ID" value="NZ_JBHTGS010000002.1"/>
</dbReference>
<name>A0A543APN1_9ACTN</name>
<dbReference type="InParanoid" id="A0A543APN1"/>
<dbReference type="InterPro" id="IPR000760">
    <property type="entry name" value="Inositol_monophosphatase-like"/>
</dbReference>